<organism evidence="1 2">
    <name type="scientific">Avena sativa</name>
    <name type="common">Oat</name>
    <dbReference type="NCBI Taxonomy" id="4498"/>
    <lineage>
        <taxon>Eukaryota</taxon>
        <taxon>Viridiplantae</taxon>
        <taxon>Streptophyta</taxon>
        <taxon>Embryophyta</taxon>
        <taxon>Tracheophyta</taxon>
        <taxon>Spermatophyta</taxon>
        <taxon>Magnoliopsida</taxon>
        <taxon>Liliopsida</taxon>
        <taxon>Poales</taxon>
        <taxon>Poaceae</taxon>
        <taxon>BOP clade</taxon>
        <taxon>Pooideae</taxon>
        <taxon>Poodae</taxon>
        <taxon>Poeae</taxon>
        <taxon>Poeae Chloroplast Group 1 (Aveneae type)</taxon>
        <taxon>Aveninae</taxon>
        <taxon>Avena</taxon>
    </lineage>
</organism>
<name>A0ACD5YM04_AVESA</name>
<sequence length="219" mass="25276">MRRGESIPKMAAVVLMHLEEEQPFLARYSSPTSPGNRLPSHPKSGSSRAAAWWRRGGRRTSEREGDRGVPGKMPLYDCMLLLKPLVTKESAAELVARVARRAYQRNGVVTDLKSFGKVQLGYGIRKLDGRHFQGQLMQMTMMVPPSFTKELHYLNKEDRLLRWLVVKHRDAVYGLEFINEDDGKYEMDSFRRNSSSVKDEDVDEYDDDDDDDEYELEQE</sequence>
<proteinExistence type="predicted"/>
<reference evidence="1" key="2">
    <citation type="submission" date="2025-09" db="UniProtKB">
        <authorList>
            <consortium name="EnsemblPlants"/>
        </authorList>
    </citation>
    <scope>IDENTIFICATION</scope>
</reference>
<reference evidence="1" key="1">
    <citation type="submission" date="2021-05" db="EMBL/GenBank/DDBJ databases">
        <authorList>
            <person name="Scholz U."/>
            <person name="Mascher M."/>
            <person name="Fiebig A."/>
        </authorList>
    </citation>
    <scope>NUCLEOTIDE SEQUENCE [LARGE SCALE GENOMIC DNA]</scope>
</reference>
<dbReference type="EnsemblPlants" id="AVESA.00010b.r2.5DG0998450.1">
    <property type="protein sequence ID" value="AVESA.00010b.r2.5DG0998450.1.CDS"/>
    <property type="gene ID" value="AVESA.00010b.r2.5DG0998450"/>
</dbReference>
<evidence type="ECO:0000313" key="1">
    <source>
        <dbReference type="EnsemblPlants" id="AVESA.00010b.r2.5DG0998450.1.CDS"/>
    </source>
</evidence>
<evidence type="ECO:0000313" key="2">
    <source>
        <dbReference type="Proteomes" id="UP001732700"/>
    </source>
</evidence>
<accession>A0ACD5YM04</accession>
<keyword evidence="2" id="KW-1185">Reference proteome</keyword>
<dbReference type="Proteomes" id="UP001732700">
    <property type="component" value="Chromosome 5D"/>
</dbReference>
<protein>
    <submittedName>
        <fullName evidence="1">Uncharacterized protein</fullName>
    </submittedName>
</protein>